<dbReference type="EMBL" id="BGPR01000511">
    <property type="protein sequence ID" value="GBM24136.1"/>
    <property type="molecule type" value="Genomic_DNA"/>
</dbReference>
<protein>
    <submittedName>
        <fullName evidence="1">Uncharacterized protein</fullName>
    </submittedName>
</protein>
<organism evidence="1 2">
    <name type="scientific">Araneus ventricosus</name>
    <name type="common">Orbweaver spider</name>
    <name type="synonym">Epeira ventricosa</name>
    <dbReference type="NCBI Taxonomy" id="182803"/>
    <lineage>
        <taxon>Eukaryota</taxon>
        <taxon>Metazoa</taxon>
        <taxon>Ecdysozoa</taxon>
        <taxon>Arthropoda</taxon>
        <taxon>Chelicerata</taxon>
        <taxon>Arachnida</taxon>
        <taxon>Araneae</taxon>
        <taxon>Araneomorphae</taxon>
        <taxon>Entelegynae</taxon>
        <taxon>Araneoidea</taxon>
        <taxon>Araneidae</taxon>
        <taxon>Araneus</taxon>
    </lineage>
</organism>
<dbReference type="AlphaFoldDB" id="A0A4Y2E727"/>
<evidence type="ECO:0000313" key="2">
    <source>
        <dbReference type="Proteomes" id="UP000499080"/>
    </source>
</evidence>
<reference evidence="1 2" key="1">
    <citation type="journal article" date="2019" name="Sci. Rep.">
        <title>Orb-weaving spider Araneus ventricosus genome elucidates the spidroin gene catalogue.</title>
        <authorList>
            <person name="Kono N."/>
            <person name="Nakamura H."/>
            <person name="Ohtoshi R."/>
            <person name="Moran D.A.P."/>
            <person name="Shinohara A."/>
            <person name="Yoshida Y."/>
            <person name="Fujiwara M."/>
            <person name="Mori M."/>
            <person name="Tomita M."/>
            <person name="Arakawa K."/>
        </authorList>
    </citation>
    <scope>NUCLEOTIDE SEQUENCE [LARGE SCALE GENOMIC DNA]</scope>
</reference>
<keyword evidence="2" id="KW-1185">Reference proteome</keyword>
<name>A0A4Y2E727_ARAVE</name>
<proteinExistence type="predicted"/>
<evidence type="ECO:0000313" key="1">
    <source>
        <dbReference type="EMBL" id="GBM24136.1"/>
    </source>
</evidence>
<comment type="caution">
    <text evidence="1">The sequence shown here is derived from an EMBL/GenBank/DDBJ whole genome shotgun (WGS) entry which is preliminary data.</text>
</comment>
<gene>
    <name evidence="1" type="ORF">AVEN_50248_1</name>
</gene>
<accession>A0A4Y2E727</accession>
<dbReference type="Proteomes" id="UP000499080">
    <property type="component" value="Unassembled WGS sequence"/>
</dbReference>
<sequence>MWKASVAALIHSGRRGGLIFHRVTCGMCNRKNTLSYRYPSWRQSRPSDLRHTTVAMATMSTQNNQRGGQQLGTGPCVMTTGHESDMKYWIN</sequence>